<dbReference type="EMBL" id="LRGB01021914">
    <property type="protein sequence ID" value="KZR97307.1"/>
    <property type="molecule type" value="Genomic_DNA"/>
</dbReference>
<feature type="compositionally biased region" description="Polar residues" evidence="1">
    <location>
        <begin position="1"/>
        <end position="18"/>
    </location>
</feature>
<evidence type="ECO:0000313" key="2">
    <source>
        <dbReference type="EMBL" id="KZR97307.1"/>
    </source>
</evidence>
<dbReference type="AlphaFoldDB" id="A0A164F0F5"/>
<gene>
    <name evidence="2" type="ORF">APZ42_007900</name>
</gene>
<sequence length="94" mass="10172">GPGPSKAQTPEPSSQLASVSVEPTPLIVPQEVSEALSNWLTKGVSTDESKAISKRTPLEFADKEFSLKPPKLDGYMYRRAKDKGKLKAVNASEE</sequence>
<evidence type="ECO:0000256" key="1">
    <source>
        <dbReference type="SAM" id="MobiDB-lite"/>
    </source>
</evidence>
<feature type="non-terminal residue" evidence="2">
    <location>
        <position position="94"/>
    </location>
</feature>
<dbReference type="Proteomes" id="UP000076858">
    <property type="component" value="Unassembled WGS sequence"/>
</dbReference>
<feature type="non-terminal residue" evidence="2">
    <location>
        <position position="1"/>
    </location>
</feature>
<reference evidence="2 3" key="1">
    <citation type="submission" date="2016-03" db="EMBL/GenBank/DDBJ databases">
        <title>EvidentialGene: Evidence-directed Construction of Genes on Genomes.</title>
        <authorList>
            <person name="Gilbert D.G."/>
            <person name="Choi J.-H."/>
            <person name="Mockaitis K."/>
            <person name="Colbourne J."/>
            <person name="Pfrender M."/>
        </authorList>
    </citation>
    <scope>NUCLEOTIDE SEQUENCE [LARGE SCALE GENOMIC DNA]</scope>
    <source>
        <strain evidence="2 3">Xinb3</strain>
        <tissue evidence="2">Complete organism</tissue>
    </source>
</reference>
<name>A0A164F0F5_9CRUS</name>
<keyword evidence="3" id="KW-1185">Reference proteome</keyword>
<accession>A0A164F0F5</accession>
<feature type="region of interest" description="Disordered" evidence="1">
    <location>
        <begin position="1"/>
        <end position="22"/>
    </location>
</feature>
<protein>
    <submittedName>
        <fullName evidence="2">Uncharacterized protein</fullName>
    </submittedName>
</protein>
<comment type="caution">
    <text evidence="2">The sequence shown here is derived from an EMBL/GenBank/DDBJ whole genome shotgun (WGS) entry which is preliminary data.</text>
</comment>
<organism evidence="2 3">
    <name type="scientific">Daphnia magna</name>
    <dbReference type="NCBI Taxonomy" id="35525"/>
    <lineage>
        <taxon>Eukaryota</taxon>
        <taxon>Metazoa</taxon>
        <taxon>Ecdysozoa</taxon>
        <taxon>Arthropoda</taxon>
        <taxon>Crustacea</taxon>
        <taxon>Branchiopoda</taxon>
        <taxon>Diplostraca</taxon>
        <taxon>Cladocera</taxon>
        <taxon>Anomopoda</taxon>
        <taxon>Daphniidae</taxon>
        <taxon>Daphnia</taxon>
    </lineage>
</organism>
<evidence type="ECO:0000313" key="3">
    <source>
        <dbReference type="Proteomes" id="UP000076858"/>
    </source>
</evidence>
<dbReference type="OrthoDB" id="6380429at2759"/>
<proteinExistence type="predicted"/>